<dbReference type="InterPro" id="IPR058660">
    <property type="entry name" value="WHD_DnaB"/>
</dbReference>
<dbReference type="Proteomes" id="UP000254792">
    <property type="component" value="Chromosome"/>
</dbReference>
<gene>
    <name evidence="4" type="primary">dnaB</name>
    <name evidence="4" type="ORF">SALLE_v1c07070</name>
</gene>
<evidence type="ECO:0000259" key="2">
    <source>
        <dbReference type="Pfam" id="PF07261"/>
    </source>
</evidence>
<dbReference type="Pfam" id="PF07261">
    <property type="entry name" value="DnaB_2"/>
    <property type="match status" value="1"/>
</dbReference>
<evidence type="ECO:0000256" key="1">
    <source>
        <dbReference type="ARBA" id="ARBA00093462"/>
    </source>
</evidence>
<evidence type="ECO:0000259" key="3">
    <source>
        <dbReference type="Pfam" id="PF25888"/>
    </source>
</evidence>
<protein>
    <submittedName>
        <fullName evidence="4">Chromosome replication initiation and membrane attachment protein</fullName>
    </submittedName>
</protein>
<evidence type="ECO:0000313" key="5">
    <source>
        <dbReference type="Proteomes" id="UP000254792"/>
    </source>
</evidence>
<dbReference type="RefSeq" id="WP_115558279.1">
    <property type="nucleotide sequence ID" value="NZ_CP031376.1"/>
</dbReference>
<dbReference type="OrthoDB" id="387560at2"/>
<organism evidence="4 5">
    <name type="scientific">Spiroplasma alleghenense</name>
    <dbReference type="NCBI Taxonomy" id="216931"/>
    <lineage>
        <taxon>Bacteria</taxon>
        <taxon>Bacillati</taxon>
        <taxon>Mycoplasmatota</taxon>
        <taxon>Mollicutes</taxon>
        <taxon>Entomoplasmatales</taxon>
        <taxon>Spiroplasmataceae</taxon>
        <taxon>Spiroplasma</taxon>
    </lineage>
</organism>
<keyword evidence="5" id="KW-1185">Reference proteome</keyword>
<accession>A0A345Z448</accession>
<dbReference type="AlphaFoldDB" id="A0A345Z448"/>
<dbReference type="KEGG" id="salx:SALLE_v1c07070"/>
<comment type="similarity">
    <text evidence="1">Belongs to the DnaB/DnaD family.</text>
</comment>
<feature type="domain" description="Replicative helicase loading/DNA remodeling protein DnaB N-terminal winged helix" evidence="3">
    <location>
        <begin position="6"/>
        <end position="202"/>
    </location>
</feature>
<evidence type="ECO:0000313" key="4">
    <source>
        <dbReference type="EMBL" id="AXK51377.1"/>
    </source>
</evidence>
<dbReference type="InterPro" id="IPR006343">
    <property type="entry name" value="DnaB/C_C"/>
</dbReference>
<feature type="domain" description="DnaB/C C-terminal" evidence="2">
    <location>
        <begin position="288"/>
        <end position="354"/>
    </location>
</feature>
<dbReference type="EMBL" id="CP031376">
    <property type="protein sequence ID" value="AXK51377.1"/>
    <property type="molecule type" value="Genomic_DNA"/>
</dbReference>
<proteinExistence type="inferred from homology"/>
<sequence>MENYSYKINLKNNSSNYDLKTLQYLYLPIIGSGAFSVFNCLVNEAGLQKEFKKKEFDISRLAKISSLTLVNLKKDIEKLSAMGLLKIMTKKDNSKKLFNVYAPLEPSEFLSDEIYSKALLKKIGKEEFEVVTYIFRDDCVSSDEYIEEKATFSKVFQEDAISLLDLNPSVMKLKKRHAEQIQNKISVAEIMDKLKEKNITINLNTVIYKSTFKKIASLYQLNTAQVLEAILICYDYENDILSPEVLFDFITVKNVEMTENNCDLVAVKKCREMEEIDPINYLELLRDGKTLTSASKNIIKTLQNDFKFNNGIINCLLEFSYYKNSHEIVGNYLIKIAQSVQDLKITKTIDLMNYLKQAHKESLKNNQAKKSTSKTKVVEKFKDIVASIDWDSNSEPEAYQSKLIW</sequence>
<reference evidence="4 5" key="1">
    <citation type="submission" date="2018-07" db="EMBL/GenBank/DDBJ databases">
        <title>Complete genome sequence of Spiroplasma alleghenense PLHS-1 (ATCC 51752).</title>
        <authorList>
            <person name="Chou L."/>
            <person name="Lee T.-Y."/>
            <person name="Tsai Y.-M."/>
            <person name="Kuo C.-H."/>
        </authorList>
    </citation>
    <scope>NUCLEOTIDE SEQUENCE [LARGE SCALE GENOMIC DNA]</scope>
    <source>
        <strain evidence="4 5">PLHS-1</strain>
    </source>
</reference>
<name>A0A345Z448_9MOLU</name>
<dbReference type="Pfam" id="PF25888">
    <property type="entry name" value="WHD_DnaB"/>
    <property type="match status" value="1"/>
</dbReference>